<dbReference type="Pfam" id="PF17223">
    <property type="entry name" value="CPCFC"/>
    <property type="match status" value="2"/>
</dbReference>
<protein>
    <submittedName>
        <fullName evidence="1">(diamondback moth) hypothetical protein</fullName>
    </submittedName>
</protein>
<proteinExistence type="predicted"/>
<dbReference type="InterPro" id="IPR033778">
    <property type="entry name" value="CPCFC"/>
</dbReference>
<evidence type="ECO:0000313" key="2">
    <source>
        <dbReference type="Proteomes" id="UP000653454"/>
    </source>
</evidence>
<accession>A0A8S4G5I5</accession>
<dbReference type="OrthoDB" id="8186685at2759"/>
<dbReference type="EMBL" id="CAJHNJ030000075">
    <property type="protein sequence ID" value="CAG9134222.1"/>
    <property type="molecule type" value="Genomic_DNA"/>
</dbReference>
<dbReference type="GO" id="GO:0042302">
    <property type="term" value="F:structural constituent of cuticle"/>
    <property type="evidence" value="ECO:0007669"/>
    <property type="project" value="InterPro"/>
</dbReference>
<gene>
    <name evidence="1" type="ORF">PLXY2_LOCUS12461</name>
</gene>
<name>A0A8S4G5I5_PLUXY</name>
<sequence length="91" mass="9799">MFAKLLAVSALIAVASAIPREYPAGVHPAICPNYPYCDVETLARFTPGGQPIPEWERNPGILPVGPSEVPAAPRWPAGLNPALCPNYPYCW</sequence>
<evidence type="ECO:0000313" key="1">
    <source>
        <dbReference type="EMBL" id="CAG9134222.1"/>
    </source>
</evidence>
<dbReference type="Proteomes" id="UP000653454">
    <property type="component" value="Unassembled WGS sequence"/>
</dbReference>
<comment type="caution">
    <text evidence="1">The sequence shown here is derived from an EMBL/GenBank/DDBJ whole genome shotgun (WGS) entry which is preliminary data.</text>
</comment>
<dbReference type="AlphaFoldDB" id="A0A8S4G5I5"/>
<reference evidence="1" key="1">
    <citation type="submission" date="2020-11" db="EMBL/GenBank/DDBJ databases">
        <authorList>
            <person name="Whiteford S."/>
        </authorList>
    </citation>
    <scope>NUCLEOTIDE SEQUENCE</scope>
</reference>
<keyword evidence="2" id="KW-1185">Reference proteome</keyword>
<organism evidence="1 2">
    <name type="scientific">Plutella xylostella</name>
    <name type="common">Diamondback moth</name>
    <name type="synonym">Plutella maculipennis</name>
    <dbReference type="NCBI Taxonomy" id="51655"/>
    <lineage>
        <taxon>Eukaryota</taxon>
        <taxon>Metazoa</taxon>
        <taxon>Ecdysozoa</taxon>
        <taxon>Arthropoda</taxon>
        <taxon>Hexapoda</taxon>
        <taxon>Insecta</taxon>
        <taxon>Pterygota</taxon>
        <taxon>Neoptera</taxon>
        <taxon>Endopterygota</taxon>
        <taxon>Lepidoptera</taxon>
        <taxon>Glossata</taxon>
        <taxon>Ditrysia</taxon>
        <taxon>Yponomeutoidea</taxon>
        <taxon>Plutellidae</taxon>
        <taxon>Plutella</taxon>
    </lineage>
</organism>